<evidence type="ECO:0000256" key="1">
    <source>
        <dbReference type="SAM" id="SignalP"/>
    </source>
</evidence>
<organism evidence="2 3">
    <name type="scientific">Eiseniibacteriota bacterium</name>
    <dbReference type="NCBI Taxonomy" id="2212470"/>
    <lineage>
        <taxon>Bacteria</taxon>
        <taxon>Candidatus Eiseniibacteriota</taxon>
    </lineage>
</organism>
<evidence type="ECO:0008006" key="4">
    <source>
        <dbReference type="Google" id="ProtNLM"/>
    </source>
</evidence>
<comment type="caution">
    <text evidence="2">The sequence shown here is derived from an EMBL/GenBank/DDBJ whole genome shotgun (WGS) entry which is preliminary data.</text>
</comment>
<reference evidence="2 3" key="1">
    <citation type="journal article" date="2019" name="Nat. Microbiol.">
        <title>Mediterranean grassland soil C-N compound turnover is dependent on rainfall and depth, and is mediated by genomically divergent microorganisms.</title>
        <authorList>
            <person name="Diamond S."/>
            <person name="Andeer P.F."/>
            <person name="Li Z."/>
            <person name="Crits-Christoph A."/>
            <person name="Burstein D."/>
            <person name="Anantharaman K."/>
            <person name="Lane K.R."/>
            <person name="Thomas B.C."/>
            <person name="Pan C."/>
            <person name="Northen T.R."/>
            <person name="Banfield J.F."/>
        </authorList>
    </citation>
    <scope>NUCLEOTIDE SEQUENCE [LARGE SCALE GENOMIC DNA]</scope>
    <source>
        <strain evidence="2">WS_6</strain>
    </source>
</reference>
<accession>A0A538T0Q8</accession>
<keyword evidence="1" id="KW-0732">Signal</keyword>
<feature type="signal peptide" evidence="1">
    <location>
        <begin position="1"/>
        <end position="23"/>
    </location>
</feature>
<gene>
    <name evidence="2" type="ORF">E6K76_11290</name>
</gene>
<proteinExistence type="predicted"/>
<name>A0A538T0Q8_UNCEI</name>
<evidence type="ECO:0000313" key="2">
    <source>
        <dbReference type="EMBL" id="TMQ57202.1"/>
    </source>
</evidence>
<feature type="chain" id="PRO_5021894416" description="DUF4398 domain-containing protein" evidence="1">
    <location>
        <begin position="24"/>
        <end position="142"/>
    </location>
</feature>
<dbReference type="EMBL" id="VBOW01000068">
    <property type="protein sequence ID" value="TMQ57202.1"/>
    <property type="molecule type" value="Genomic_DNA"/>
</dbReference>
<dbReference type="AlphaFoldDB" id="A0A538T0Q8"/>
<sequence length="142" mass="15411">MRARLRTALLVGALLAAPSCQWAGDTKAARVSFAALKESVEDVNARLTSAVEEGSGDRVLGLDRELNTVLDAAMNQSSAMNILDREHLSISVATARRCLTAMDRYAQSGDAELLRAQNQQLQPTIVEIQELLDRADRTTTAE</sequence>
<protein>
    <recommendedName>
        <fullName evidence="4">DUF4398 domain-containing protein</fullName>
    </recommendedName>
</protein>
<dbReference type="Proteomes" id="UP000316852">
    <property type="component" value="Unassembled WGS sequence"/>
</dbReference>
<evidence type="ECO:0000313" key="3">
    <source>
        <dbReference type="Proteomes" id="UP000316852"/>
    </source>
</evidence>